<keyword evidence="9" id="KW-1185">Reference proteome</keyword>
<evidence type="ECO:0000313" key="8">
    <source>
        <dbReference type="EMBL" id="KAG6655271.1"/>
    </source>
</evidence>
<organism evidence="8 9">
    <name type="scientific">Carya illinoinensis</name>
    <name type="common">Pecan</name>
    <dbReference type="NCBI Taxonomy" id="32201"/>
    <lineage>
        <taxon>Eukaryota</taxon>
        <taxon>Viridiplantae</taxon>
        <taxon>Streptophyta</taxon>
        <taxon>Embryophyta</taxon>
        <taxon>Tracheophyta</taxon>
        <taxon>Spermatophyta</taxon>
        <taxon>Magnoliopsida</taxon>
        <taxon>eudicotyledons</taxon>
        <taxon>Gunneridae</taxon>
        <taxon>Pentapetalae</taxon>
        <taxon>rosids</taxon>
        <taxon>fabids</taxon>
        <taxon>Fagales</taxon>
        <taxon>Juglandaceae</taxon>
        <taxon>Carya</taxon>
    </lineage>
</organism>
<keyword evidence="4 5" id="KW-0067">ATP-binding</keyword>
<reference evidence="8" key="1">
    <citation type="submission" date="2020-12" db="EMBL/GenBank/DDBJ databases">
        <title>WGS assembly of Carya illinoinensis cv. Pawnee.</title>
        <authorList>
            <person name="Platts A."/>
            <person name="Shu S."/>
            <person name="Wright S."/>
            <person name="Barry K."/>
            <person name="Edger P."/>
            <person name="Pires J.C."/>
            <person name="Schmutz J."/>
        </authorList>
    </citation>
    <scope>NUCLEOTIDE SEQUENCE</scope>
    <source>
        <tissue evidence="8">Leaf</tissue>
    </source>
</reference>
<dbReference type="Proteomes" id="UP000811609">
    <property type="component" value="Chromosome 5"/>
</dbReference>
<name>A0A8T1QM09_CARIL</name>
<evidence type="ECO:0000256" key="6">
    <source>
        <dbReference type="SAM" id="MobiDB-lite"/>
    </source>
</evidence>
<keyword evidence="3 5" id="KW-0347">Helicase</keyword>
<proteinExistence type="predicted"/>
<feature type="compositionally biased region" description="Acidic residues" evidence="6">
    <location>
        <begin position="170"/>
        <end position="188"/>
    </location>
</feature>
<dbReference type="Pfam" id="PF20073">
    <property type="entry name" value="DUF6469"/>
    <property type="match status" value="1"/>
</dbReference>
<sequence>MTKGDGSEKRVPAGHRFTDIVLSWSLEDIENEDLYKYQVENIPQSFESVGQYFGSYVYPLLEETRAQLHSSMEIISRAPFAEVIEFHESKAYGGRKSYDVDGRKSYDVKVDQWRNRFTAPGEEPYKTLPGDVFVLADAKPEDVSDLQRIGRQWHFVAVTKIPEAVNKDDDVNEDDEDDEDDDVNEDDSTSTRFEVKALQDIEVDVGNHKTWFVIFLINTIPNKRIWNALHMRGNLQIIKKVLCTNSLIEEDCDLRSAEIDGSWHEKFGTSINSKLNEPQTQTFLACLRKMHCSHNTEVELIWGPPGTGKTKIISTLLLSSFRMGYRTLTCAPTNVALSGVASCVIELVKELLETDGSFFSLGDILLFGNKERLKLGSDIKEIFLDCRVRRLKKCLGHRTGWRRRFDSMIYLLEDCVSQYHMHLEKSKEKEIKEESREETDASKKTYESFLDFVRKRFVSISSSLKKCFQVFCTHLPKSYTQSNFQNMSSLIDLLESFEALLFQGSVESEVLEELFSRLEVVGDTSQPRMDIPFQLQARRRECLSVLKTLQGSFNELELPMGMNKESIMDFCLQEASLLLCTASSSYKLHSVAMRAPLSILVIDEAAQLKECESAIPLQLRGLRHAILVGDELQLPAMVNSNVLFSDNFLKSFKKLKSVTRKNSVIVRLFKLSMGWRPKKRSSDPACGSSSQIIKQFKVEDLYIVCANDIRKESSDKAKEMGYHQVLKVWDILPAGEIPKLIKRLDSMFGKYTDDFLNRCKEKCLEGDLEVPKSWSSSFDIVRIRNVANSENKSDLIGCTSDGGNYVENAKVSESLMLMKFYSFSFGVVDHLRSNKDSGELDILFEVTDQEQEIIVFPRSAFILGRSGTGKTTVLTRKLLEKEKKLQMTTKLFYGVKSDNLVHRPENEVEETSETKRIILHQLFVTVSHKLCYAVKLQVTQHVSQLKSSVRDGDYSKGTSSNDIDDFDDAVQFKDIPDSFVSVPTMSYPLVITFHKFLMMLDGTVGNSYFERFHEVRKLDPGRVGGRSVALETFIKLKEVNYERFSLSYWPHFNAKLITKLDFSIVFTEIISHIKGGPQAVEEGDGKLSRDDYLLLSNSRVSSLSRQEREIIYELFQNYEKMKMKRGEFDLADLVIDLHRRLRIGSYTGDKIDFVYIDEVQDLTLSQIALFQYICKNVEEGFVFSGDTAQTIAKGIDFRFQDIRSIFYKKFLLESKSHGHNKREEKGIMSKIFHLSQNFRTHDGVLKLSHSVIELLYRFFPQSIDVLEPENSLVYGEAPILLESGSNENAIITIFRKSGASIVGFGAEQVILVRDDSARKEVAKYVGKQALVLTIVECKGLEFQDVLLYNFFGSSPLQNKWRIIYEYMKEYDLLDSTSPSTFSTKHNVLCSELKQLYVAVTRTRQRLWICENTEEFCKPMFDYWKKKRLVQVKQLNYLLAQAMQVASRSDEWRSRGMKLYQDCNYEIATMCFGRAGDTYWERRSKAVGLRATADRMRHLNPKATNGLLREAADIFEAIGKGDSAACCFCELGEYERAGRLYLEKCGESKLEKAGECFSLAGCYELAADVYARGYFFPECLKVCSKGKLFDKGLEYICYWKQEATMDFGVVRIGKEIEKLELEFLEGCAHHYYERKDHKSMMRFVKGFHSIELMREFLNRLDCFDELLLLEEELGNFLEAANIAKLRGEILKASDLLGKAGNFKEASMLILLFVLSSSLWTVGSKGWPLKQFTEKQELLAKAKSFAKNESNNFYACVCTEADVLSNEKTSMSVMKKSLNSSQRHKSACGEIISARKIIDAHLQTNSSKYMWEDYFVFDRIKHSNKMISRNQIFVETLVYFWNFWKDHVVNIFKYLRSLETQDFNEYKQYGDFCLNYMGVWRQFRELNAIYLLLNPGADWVRDLDNQFLHQNGKLVSINVRHLASTVGSYWSLEILSVGLQVLKHLEALYNLSLQNNLSMFCQSRSLTHIYEVAKSLLDCGYRDDKTLKRFVKFSAESFFGYVFPLDWQKSVAENMFSLRGSEVSRNLLQQAILENISSRGKLTYGKIGRVVMIIFGLGKLNNDLYEKILKLFDGIDGNSPWKTFIQSLCGNVDISFPHATVPDNIFKSLRECSLLFKLFEVLKDTHNANWMKENDYISPGCFLYLVERLLILASSFHGYFITSKSSFVEWFIYKEDYYSLLVLRLVAIICLVYLNTGRFLDSLFELLGKSYITEQLPSEFYDVLRRRQKHLHMNVNVLAEAFKKVNNSLVIVSLGKNFWQFLCPDAIFVDMTAKQSWDEMLRVLRLQTIEASRGQIGAIEVGATNACGEVSSSNSYDHGGYKLAPSNLAGQGDLNNIIGIELPINYSYFWDRFFEALKPLEVGGDPRCMLENDQAIKVNMGECIHLLSIIMSECHQMNIYHKHGKLLNEVAGMLEELNLLSIALDARELQPGNNMSMIGELSKRLQSRRQHVEPFLRWTLETDNTSVDWYNEMDSDGEAKEGSNVDKGKSNALKVVAVYGAYNQSRKETQNKGNKKSKKKNRGKGSRKK</sequence>
<dbReference type="Pfam" id="PF00580">
    <property type="entry name" value="UvrD-helicase"/>
    <property type="match status" value="1"/>
</dbReference>
<dbReference type="InterPro" id="IPR041677">
    <property type="entry name" value="DNA2/NAM7_AAA_11"/>
</dbReference>
<gene>
    <name evidence="8" type="ORF">CIPAW_05G204000</name>
</gene>
<dbReference type="GO" id="GO:0004386">
    <property type="term" value="F:helicase activity"/>
    <property type="evidence" value="ECO:0007669"/>
    <property type="project" value="UniProtKB-UniRule"/>
</dbReference>
<keyword evidence="2 5" id="KW-0378">Hydrolase</keyword>
<evidence type="ECO:0000256" key="5">
    <source>
        <dbReference type="PROSITE-ProRule" id="PRU00560"/>
    </source>
</evidence>
<evidence type="ECO:0000259" key="7">
    <source>
        <dbReference type="PROSITE" id="PS51198"/>
    </source>
</evidence>
<evidence type="ECO:0000256" key="2">
    <source>
        <dbReference type="ARBA" id="ARBA00022801"/>
    </source>
</evidence>
<dbReference type="Pfam" id="PF13086">
    <property type="entry name" value="AAA_11"/>
    <property type="match status" value="1"/>
</dbReference>
<dbReference type="PANTHER" id="PTHR21529:SF4">
    <property type="entry name" value="TPR AND ANKYRIN REPEAT-CONTAINING PROTEIN 1"/>
    <property type="match status" value="1"/>
</dbReference>
<evidence type="ECO:0000313" key="9">
    <source>
        <dbReference type="Proteomes" id="UP000811609"/>
    </source>
</evidence>
<comment type="caution">
    <text evidence="8">The sequence shown here is derived from an EMBL/GenBank/DDBJ whole genome shotgun (WGS) entry which is preliminary data.</text>
</comment>
<dbReference type="PANTHER" id="PTHR21529">
    <property type="entry name" value="MAMMARY TURMOR VIRUS RECEPTOR HOMOLOG 1, 2 MTVR1, 2"/>
    <property type="match status" value="1"/>
</dbReference>
<evidence type="ECO:0000256" key="4">
    <source>
        <dbReference type="ARBA" id="ARBA00022840"/>
    </source>
</evidence>
<dbReference type="InterPro" id="IPR014016">
    <property type="entry name" value="UvrD-like_ATP-bd"/>
</dbReference>
<dbReference type="InterPro" id="IPR039904">
    <property type="entry name" value="TRANK1"/>
</dbReference>
<evidence type="ECO:0000256" key="1">
    <source>
        <dbReference type="ARBA" id="ARBA00022741"/>
    </source>
</evidence>
<dbReference type="PROSITE" id="PS51198">
    <property type="entry name" value="UVRD_HELICASE_ATP_BIND"/>
    <property type="match status" value="1"/>
</dbReference>
<feature type="domain" description="UvrD-like helicase ATP-binding" evidence="7">
    <location>
        <begin position="843"/>
        <end position="1241"/>
    </location>
</feature>
<feature type="region of interest" description="Disordered" evidence="6">
    <location>
        <begin position="166"/>
        <end position="190"/>
    </location>
</feature>
<protein>
    <recommendedName>
        <fullName evidence="7">UvrD-like helicase ATP-binding domain-containing protein</fullName>
    </recommendedName>
</protein>
<feature type="compositionally biased region" description="Basic residues" evidence="6">
    <location>
        <begin position="2511"/>
        <end position="2527"/>
    </location>
</feature>
<dbReference type="GO" id="GO:0016787">
    <property type="term" value="F:hydrolase activity"/>
    <property type="evidence" value="ECO:0007669"/>
    <property type="project" value="UniProtKB-UniRule"/>
</dbReference>
<feature type="binding site" evidence="5">
    <location>
        <begin position="864"/>
        <end position="871"/>
    </location>
    <ligand>
        <name>ATP</name>
        <dbReference type="ChEBI" id="CHEBI:30616"/>
    </ligand>
</feature>
<keyword evidence="1 5" id="KW-0547">Nucleotide-binding</keyword>
<feature type="region of interest" description="Disordered" evidence="6">
    <location>
        <begin position="2501"/>
        <end position="2527"/>
    </location>
</feature>
<dbReference type="GO" id="GO:0005524">
    <property type="term" value="F:ATP binding"/>
    <property type="evidence" value="ECO:0007669"/>
    <property type="project" value="UniProtKB-UniRule"/>
</dbReference>
<evidence type="ECO:0000256" key="3">
    <source>
        <dbReference type="ARBA" id="ARBA00022806"/>
    </source>
</evidence>
<dbReference type="InterPro" id="IPR045529">
    <property type="entry name" value="DUF6469"/>
</dbReference>
<dbReference type="EMBL" id="CM031813">
    <property type="protein sequence ID" value="KAG6655271.1"/>
    <property type="molecule type" value="Genomic_DNA"/>
</dbReference>
<accession>A0A8T1QM09</accession>